<gene>
    <name evidence="3" type="ORF">BKK48_02670</name>
</gene>
<dbReference type="InterPro" id="IPR002201">
    <property type="entry name" value="Glyco_trans_9"/>
</dbReference>
<dbReference type="PANTHER" id="PTHR30160">
    <property type="entry name" value="TETRAACYLDISACCHARIDE 4'-KINASE-RELATED"/>
    <property type="match status" value="1"/>
</dbReference>
<accession>A0A1V3IAM5</accession>
<dbReference type="OrthoDB" id="9797795at2"/>
<dbReference type="GO" id="GO:0009244">
    <property type="term" value="P:lipopolysaccharide core region biosynthetic process"/>
    <property type="evidence" value="ECO:0007669"/>
    <property type="project" value="TreeGrafter"/>
</dbReference>
<dbReference type="SUPFAM" id="SSF53756">
    <property type="entry name" value="UDP-Glycosyltransferase/glycogen phosphorylase"/>
    <property type="match status" value="1"/>
</dbReference>
<proteinExistence type="predicted"/>
<reference evidence="3 4" key="1">
    <citation type="submission" date="2016-10" db="EMBL/GenBank/DDBJ databases">
        <title>Rodentibacter gen. nov. and new species.</title>
        <authorList>
            <person name="Christensen H."/>
        </authorList>
    </citation>
    <scope>NUCLEOTIDE SEQUENCE [LARGE SCALE GENOMIC DNA]</scope>
    <source>
        <strain evidence="3 4">Ac69</strain>
    </source>
</reference>
<dbReference type="AlphaFoldDB" id="A0A1V3IAM5"/>
<dbReference type="EMBL" id="MLHH01000005">
    <property type="protein sequence ID" value="OOF37203.1"/>
    <property type="molecule type" value="Genomic_DNA"/>
</dbReference>
<evidence type="ECO:0000313" key="4">
    <source>
        <dbReference type="Proteomes" id="UP000189437"/>
    </source>
</evidence>
<evidence type="ECO:0000256" key="2">
    <source>
        <dbReference type="ARBA" id="ARBA00022679"/>
    </source>
</evidence>
<keyword evidence="2" id="KW-0808">Transferase</keyword>
<sequence length="344" mass="38366">MNKILVIRNDKLGDFMQAWPAFAMLKASNPSLKLTALVPRYTAPLAEICPYLDEVIIDSKRDDKADFNRLVSEIKAHHFDAMISFVSDVHNAKLAWKSGIKYRLAPATKLIQFLYNHRLTQRRSRSEKSEAEYNQDLVRAFLKKHQMPIVEPTPPYLVFDKSAVENQRVFLQQSLGLSAKKKWVFVHSGSGGSATNLSLAQYAQLIQGLLAEFDCQIVLTAGPGESEQAHELAQLVGDERLAIYDKNQGLVDFAHSLACADLFIAGSTGPLHLSGALNVPTVGFYPSRRSALPIRWKPINDADKHIAFCPPKGKATQMNLGLISIPQALIEIRAFVQRMWQTGN</sequence>
<dbReference type="Gene3D" id="3.40.50.2000">
    <property type="entry name" value="Glycogen Phosphorylase B"/>
    <property type="match status" value="2"/>
</dbReference>
<dbReference type="InterPro" id="IPR051199">
    <property type="entry name" value="LPS_LOS_Heptosyltrfase"/>
</dbReference>
<comment type="caution">
    <text evidence="3">The sequence shown here is derived from an EMBL/GenBank/DDBJ whole genome shotgun (WGS) entry which is preliminary data.</text>
</comment>
<evidence type="ECO:0008006" key="5">
    <source>
        <dbReference type="Google" id="ProtNLM"/>
    </source>
</evidence>
<dbReference type="STRING" id="1908258.BKK48_02670"/>
<dbReference type="RefSeq" id="WP_077426659.1">
    <property type="nucleotide sequence ID" value="NZ_MLHH01000005.1"/>
</dbReference>
<evidence type="ECO:0000313" key="3">
    <source>
        <dbReference type="EMBL" id="OOF37203.1"/>
    </source>
</evidence>
<evidence type="ECO:0000256" key="1">
    <source>
        <dbReference type="ARBA" id="ARBA00022676"/>
    </source>
</evidence>
<keyword evidence="1" id="KW-0328">Glycosyltransferase</keyword>
<keyword evidence="4" id="KW-1185">Reference proteome</keyword>
<dbReference type="Pfam" id="PF01075">
    <property type="entry name" value="Glyco_transf_9"/>
    <property type="match status" value="1"/>
</dbReference>
<dbReference type="PANTHER" id="PTHR30160:SF15">
    <property type="entry name" value="GLYCOSYLTRANSFERASE HI_0523-RELATED"/>
    <property type="match status" value="1"/>
</dbReference>
<dbReference type="GO" id="GO:0008713">
    <property type="term" value="F:ADP-heptose-lipopolysaccharide heptosyltransferase activity"/>
    <property type="evidence" value="ECO:0007669"/>
    <property type="project" value="TreeGrafter"/>
</dbReference>
<dbReference type="CDD" id="cd03789">
    <property type="entry name" value="GT9_LPS_heptosyltransferase"/>
    <property type="match status" value="1"/>
</dbReference>
<dbReference type="GO" id="GO:0005829">
    <property type="term" value="C:cytosol"/>
    <property type="evidence" value="ECO:0007669"/>
    <property type="project" value="TreeGrafter"/>
</dbReference>
<dbReference type="Proteomes" id="UP000189437">
    <property type="component" value="Unassembled WGS sequence"/>
</dbReference>
<name>A0A1V3IAM5_9PAST</name>
<organism evidence="3 4">
    <name type="scientific">Rodentibacter heidelbergensis</name>
    <dbReference type="NCBI Taxonomy" id="1908258"/>
    <lineage>
        <taxon>Bacteria</taxon>
        <taxon>Pseudomonadati</taxon>
        <taxon>Pseudomonadota</taxon>
        <taxon>Gammaproteobacteria</taxon>
        <taxon>Pasteurellales</taxon>
        <taxon>Pasteurellaceae</taxon>
        <taxon>Rodentibacter</taxon>
    </lineage>
</organism>
<protein>
    <recommendedName>
        <fullName evidence="5">ADP-heptose--LPS heptosyltransferase</fullName>
    </recommendedName>
</protein>